<name>A0ABT8AC88_9PROT</name>
<dbReference type="EMBL" id="JAUFPN010000193">
    <property type="protein sequence ID" value="MDN3567442.1"/>
    <property type="molecule type" value="Genomic_DNA"/>
</dbReference>
<feature type="compositionally biased region" description="Low complexity" evidence="1">
    <location>
        <begin position="110"/>
        <end position="141"/>
    </location>
</feature>
<accession>A0ABT8AC88</accession>
<feature type="compositionally biased region" description="Basic and acidic residues" evidence="1">
    <location>
        <begin position="1"/>
        <end position="25"/>
    </location>
</feature>
<protein>
    <submittedName>
        <fullName evidence="2">Uncharacterized protein</fullName>
    </submittedName>
</protein>
<evidence type="ECO:0000313" key="3">
    <source>
        <dbReference type="Proteomes" id="UP001529369"/>
    </source>
</evidence>
<feature type="compositionally biased region" description="Basic and acidic residues" evidence="1">
    <location>
        <begin position="142"/>
        <end position="155"/>
    </location>
</feature>
<gene>
    <name evidence="2" type="ORF">QWZ14_23935</name>
</gene>
<evidence type="ECO:0000313" key="2">
    <source>
        <dbReference type="EMBL" id="MDN3567442.1"/>
    </source>
</evidence>
<keyword evidence="3" id="KW-1185">Reference proteome</keyword>
<reference evidence="3" key="1">
    <citation type="journal article" date="2019" name="Int. J. Syst. Evol. Microbiol.">
        <title>The Global Catalogue of Microorganisms (GCM) 10K type strain sequencing project: providing services to taxonomists for standard genome sequencing and annotation.</title>
        <authorList>
            <consortium name="The Broad Institute Genomics Platform"/>
            <consortium name="The Broad Institute Genome Sequencing Center for Infectious Disease"/>
            <person name="Wu L."/>
            <person name="Ma J."/>
        </authorList>
    </citation>
    <scope>NUCLEOTIDE SEQUENCE [LARGE SCALE GENOMIC DNA]</scope>
    <source>
        <strain evidence="3">CECT 7131</strain>
    </source>
</reference>
<feature type="region of interest" description="Disordered" evidence="1">
    <location>
        <begin position="1"/>
        <end position="164"/>
    </location>
</feature>
<dbReference type="RefSeq" id="WP_290319474.1">
    <property type="nucleotide sequence ID" value="NZ_JAUFPN010000193.1"/>
</dbReference>
<comment type="caution">
    <text evidence="2">The sequence shown here is derived from an EMBL/GenBank/DDBJ whole genome shotgun (WGS) entry which is preliminary data.</text>
</comment>
<organism evidence="2 3">
    <name type="scientific">Paeniroseomonas aquatica</name>
    <dbReference type="NCBI Taxonomy" id="373043"/>
    <lineage>
        <taxon>Bacteria</taxon>
        <taxon>Pseudomonadati</taxon>
        <taxon>Pseudomonadota</taxon>
        <taxon>Alphaproteobacteria</taxon>
        <taxon>Acetobacterales</taxon>
        <taxon>Acetobacteraceae</taxon>
        <taxon>Paeniroseomonas</taxon>
    </lineage>
</organism>
<dbReference type="Proteomes" id="UP001529369">
    <property type="component" value="Unassembled WGS sequence"/>
</dbReference>
<proteinExistence type="predicted"/>
<evidence type="ECO:0000256" key="1">
    <source>
        <dbReference type="SAM" id="MobiDB-lite"/>
    </source>
</evidence>
<sequence>MSEADRVFPRHSFAESHPTPEDKQLLHIAPRRRGSGPTRVVEVVHLPAGRTKSPAEPAAPPRSAHAETWPEGFRAKPALAMPTLDQPAAAPEAAPQVGHVMPGWEPLLPPAEAEAPQPRQPRAAARAASAKAPPVAAASAPDKQDPDKQDPEKPAPSRRAFADPFAAEDTGTNCLRCGYLVQPGREKRGLLTCAQCG</sequence>